<dbReference type="InterPro" id="IPR052892">
    <property type="entry name" value="NA-targeting_endonuclease"/>
</dbReference>
<dbReference type="AlphaFoldDB" id="A0AAI9SBV9"/>
<comment type="caution">
    <text evidence="2">The sequence shown here is derived from an EMBL/GenBank/DDBJ whole genome shotgun (WGS) entry which is preliminary data.</text>
</comment>
<sequence length="433" mass="49214">MINVFVLDKDHKPLMPCRPARARRLLKGGRARVHKLHPFTIRIVDRTLAESAVQPVLIKLDPGSRETGIAVVREDVKKMHYALFFINLRHRGASIRDALTARRQLRRGRRSRNLRYRAPRFLNRRRAEGWLPPSLRHRVDTTKSWVDRLRRLVPAIGLAQELVKFDTQKLENPEISGTEYQQGELAGYELKEYLLEKFGRRCVYCGKSGVPLNVEHIVPKARGGSNRISNLAIACVECNQKKGAKPIEDFLKGKPDLLKRIRSQLKTPLRDASAVNATRWALFNSLKATGLPVSVGSGALTKFNRHLYGVPKEHWLDALCVGETRRAVFDERMQVLEVYCAGRGQYKRTRTDRYGFPVAYFMRTKRPYGVGTGDIVRMSVRSGKHPGVWTGRAFATNDGSVVMLQPDFRVRGRAKNCTILARNDGYGYSLTNS</sequence>
<gene>
    <name evidence="2" type="ORF">GBM96_08360</name>
</gene>
<dbReference type="InterPro" id="IPR029471">
    <property type="entry name" value="HNH_5"/>
</dbReference>
<keyword evidence="2" id="KW-0378">Hydrolase</keyword>
<dbReference type="PANTHER" id="PTHR33877:SF2">
    <property type="entry name" value="OS07G0170200 PROTEIN"/>
    <property type="match status" value="1"/>
</dbReference>
<dbReference type="RefSeq" id="WP_139687960.1">
    <property type="nucleotide sequence ID" value="NZ_WEHW01000033.1"/>
</dbReference>
<feature type="domain" description="HNH nuclease" evidence="1">
    <location>
        <begin position="189"/>
        <end position="240"/>
    </location>
</feature>
<evidence type="ECO:0000313" key="3">
    <source>
        <dbReference type="Proteomes" id="UP000469462"/>
    </source>
</evidence>
<dbReference type="GO" id="GO:0004519">
    <property type="term" value="F:endonuclease activity"/>
    <property type="evidence" value="ECO:0007669"/>
    <property type="project" value="UniProtKB-KW"/>
</dbReference>
<dbReference type="PANTHER" id="PTHR33877">
    <property type="entry name" value="SLL1193 PROTEIN"/>
    <property type="match status" value="1"/>
</dbReference>
<dbReference type="InterPro" id="IPR025938">
    <property type="entry name" value="RRXRR_dom"/>
</dbReference>
<keyword evidence="2" id="KW-0540">Nuclease</keyword>
<keyword evidence="2" id="KW-0255">Endonuclease</keyword>
<evidence type="ECO:0000259" key="1">
    <source>
        <dbReference type="SMART" id="SM00507"/>
    </source>
</evidence>
<dbReference type="NCBIfam" id="NF040563">
    <property type="entry name" value="guided_IscB"/>
    <property type="match status" value="1"/>
</dbReference>
<dbReference type="InterPro" id="IPR003615">
    <property type="entry name" value="HNH_nuc"/>
</dbReference>
<evidence type="ECO:0000313" key="2">
    <source>
        <dbReference type="EMBL" id="KAB7650617.1"/>
    </source>
</evidence>
<dbReference type="Gene3D" id="1.10.30.50">
    <property type="match status" value="1"/>
</dbReference>
<dbReference type="SMART" id="SM00507">
    <property type="entry name" value="HNHc"/>
    <property type="match status" value="1"/>
</dbReference>
<dbReference type="Pfam" id="PF14239">
    <property type="entry name" value="RRXRR"/>
    <property type="match status" value="1"/>
</dbReference>
<dbReference type="InterPro" id="IPR047693">
    <property type="entry name" value="RNA-guided_IscB-like"/>
</dbReference>
<dbReference type="Pfam" id="PF14279">
    <property type="entry name" value="HNH_5"/>
    <property type="match status" value="1"/>
</dbReference>
<protein>
    <submittedName>
        <fullName evidence="2">HNH endonuclease</fullName>
    </submittedName>
</protein>
<dbReference type="EMBL" id="WEHW01000033">
    <property type="protein sequence ID" value="KAB7650617.1"/>
    <property type="molecule type" value="Genomic_DNA"/>
</dbReference>
<dbReference type="CDD" id="cd00085">
    <property type="entry name" value="HNHc"/>
    <property type="match status" value="1"/>
</dbReference>
<dbReference type="Proteomes" id="UP000469462">
    <property type="component" value="Unassembled WGS sequence"/>
</dbReference>
<proteinExistence type="predicted"/>
<accession>A0AAI9SBV9</accession>
<reference evidence="2 3" key="1">
    <citation type="submission" date="2019-10" db="EMBL/GenBank/DDBJ databases">
        <title>Genome diversity of Sutterella seckii.</title>
        <authorList>
            <person name="Chaplin A.V."/>
            <person name="Sokolova S.R."/>
            <person name="Mosin K.A."/>
            <person name="Ivanova E.L."/>
            <person name="Kochetkova T.O."/>
            <person name="Goltsov A.Y."/>
            <person name="Trofimov D.Y."/>
            <person name="Efimov B.A."/>
        </authorList>
    </citation>
    <scope>NUCLEOTIDE SEQUENCE [LARGE SCALE GENOMIC DNA]</scope>
    <source>
        <strain evidence="2 3">ASD3426</strain>
    </source>
</reference>
<organism evidence="2 3">
    <name type="scientific">Sutterella seckii</name>
    <dbReference type="NCBI Taxonomy" id="1944635"/>
    <lineage>
        <taxon>Bacteria</taxon>
        <taxon>Pseudomonadati</taxon>
        <taxon>Pseudomonadota</taxon>
        <taxon>Betaproteobacteria</taxon>
        <taxon>Burkholderiales</taxon>
        <taxon>Sutterellaceae</taxon>
        <taxon>Sutterella</taxon>
    </lineage>
</organism>
<name>A0AAI9SBV9_9BURK</name>
<keyword evidence="3" id="KW-1185">Reference proteome</keyword>